<evidence type="ECO:0000256" key="3">
    <source>
        <dbReference type="ARBA" id="ARBA00023015"/>
    </source>
</evidence>
<keyword evidence="6" id="KW-0539">Nucleus</keyword>
<dbReference type="InterPro" id="IPR036864">
    <property type="entry name" value="Zn2-C6_fun-type_DNA-bd_sf"/>
</dbReference>
<dbReference type="Pfam" id="PF04082">
    <property type="entry name" value="Fungal_trans"/>
    <property type="match status" value="1"/>
</dbReference>
<evidence type="ECO:0000256" key="6">
    <source>
        <dbReference type="ARBA" id="ARBA00023242"/>
    </source>
</evidence>
<sequence length="668" mass="76357">MPYTCQTCARRKVKCDKLAPTCSSCSKSKLECFYQEPAPQRRKRRLSEDAMERLARYERILRHHGLLEADMPLSVREKRQDPISFHWNEPEASRTGTLLAEEEKSRYISGNPWSNLGDEEVRRVFDEEEQGYEEPISLSEKLAPDPLTGVLMGSQHALTQLHPTHAEALILWETHVENIEPLCKILHIPSTAKIVSITSQQPEMASKAEVCLLFSISHFAVFSMTDEECAHKLGHSRAMLMQRYHFGARQALVNAAFLKTSSMTVLQALVLFLLSCRYYYDSQTYWILTGVAVRIGQRMGLHRDGKKLGLLPFDVQMRRRLFYQLLPLDARASQMAGTTVSVSPGSCDTEPPLNINDDQIWPGMTEDPEEYRGATEMIFCLSRSCIGTYLASMRPPPNNAGSWKFTDYQEAERVIDNAEREVEDKYIRYCDIVNPLHFLTIGLARAGITAMRLRLKLTKVRNQTVTDSEMRELFQLAEKILDTDTAISTHSALTKYRWHVRPFFLWGTYDSFVFTLTSLWRRSDLLSPSEIDAIWRRVEQLYHDHEELLQPRALYVALRRLTLKAWDACPPSTVISEPVFIVTLRSLGTTPPCSLMKTQQGWTSAQHANSHGISPATPSSAANFQEILGPGIDNIENYIVDQFNLDTVDWGFWDNLIQSHQEQTDQQQ</sequence>
<dbReference type="InterPro" id="IPR001138">
    <property type="entry name" value="Zn2Cys6_DnaBD"/>
</dbReference>
<evidence type="ECO:0000259" key="7">
    <source>
        <dbReference type="PROSITE" id="PS50048"/>
    </source>
</evidence>
<dbReference type="EMBL" id="JAVDPF010000001">
    <property type="protein sequence ID" value="KAL1886733.1"/>
    <property type="molecule type" value="Genomic_DNA"/>
</dbReference>
<dbReference type="SUPFAM" id="SSF57701">
    <property type="entry name" value="Zn2/Cys6 DNA-binding domain"/>
    <property type="match status" value="1"/>
</dbReference>
<gene>
    <name evidence="8" type="ORF">Plec18167_000667</name>
</gene>
<dbReference type="InterPro" id="IPR007219">
    <property type="entry name" value="XnlR_reg_dom"/>
</dbReference>
<dbReference type="InterPro" id="IPR050613">
    <property type="entry name" value="Sec_Metabolite_Reg"/>
</dbReference>
<keyword evidence="5" id="KW-0804">Transcription</keyword>
<dbReference type="PANTHER" id="PTHR31001">
    <property type="entry name" value="UNCHARACTERIZED TRANSCRIPTIONAL REGULATORY PROTEIN"/>
    <property type="match status" value="1"/>
</dbReference>
<evidence type="ECO:0000256" key="1">
    <source>
        <dbReference type="ARBA" id="ARBA00004123"/>
    </source>
</evidence>
<dbReference type="PROSITE" id="PS00463">
    <property type="entry name" value="ZN2_CY6_FUNGAL_1"/>
    <property type="match status" value="1"/>
</dbReference>
<evidence type="ECO:0000256" key="5">
    <source>
        <dbReference type="ARBA" id="ARBA00023163"/>
    </source>
</evidence>
<name>A0ABR3YEL5_9EURO</name>
<dbReference type="PROSITE" id="PS50048">
    <property type="entry name" value="ZN2_CY6_FUNGAL_2"/>
    <property type="match status" value="1"/>
</dbReference>
<dbReference type="PANTHER" id="PTHR31001:SF85">
    <property type="entry name" value="ZN(II)2CYS6 TRANSCRIPTION FACTOR (EUROFUNG)"/>
    <property type="match status" value="1"/>
</dbReference>
<protein>
    <recommendedName>
        <fullName evidence="7">Zn(2)-C6 fungal-type domain-containing protein</fullName>
    </recommendedName>
</protein>
<feature type="domain" description="Zn(2)-C6 fungal-type" evidence="7">
    <location>
        <begin position="4"/>
        <end position="34"/>
    </location>
</feature>
<proteinExistence type="predicted"/>
<evidence type="ECO:0000313" key="9">
    <source>
        <dbReference type="Proteomes" id="UP001583193"/>
    </source>
</evidence>
<evidence type="ECO:0000256" key="4">
    <source>
        <dbReference type="ARBA" id="ARBA00023125"/>
    </source>
</evidence>
<evidence type="ECO:0000256" key="2">
    <source>
        <dbReference type="ARBA" id="ARBA00022723"/>
    </source>
</evidence>
<accession>A0ABR3YEL5</accession>
<dbReference type="CDD" id="cd00067">
    <property type="entry name" value="GAL4"/>
    <property type="match status" value="1"/>
</dbReference>
<dbReference type="Gene3D" id="4.10.240.10">
    <property type="entry name" value="Zn(2)-C6 fungal-type DNA-binding domain"/>
    <property type="match status" value="1"/>
</dbReference>
<keyword evidence="3" id="KW-0805">Transcription regulation</keyword>
<dbReference type="SMART" id="SM00906">
    <property type="entry name" value="Fungal_trans"/>
    <property type="match status" value="1"/>
</dbReference>
<dbReference type="Pfam" id="PF00172">
    <property type="entry name" value="Zn_clus"/>
    <property type="match status" value="1"/>
</dbReference>
<reference evidence="8 9" key="1">
    <citation type="journal article" date="2024" name="IMA Fungus">
        <title>IMA Genome - F19 : A genome assembly and annotation guide to empower mycologists, including annotated draft genome sequences of Ceratocystis pirilliformis, Diaporthe australafricana, Fusarium ophioides, Paecilomyces lecythidis, and Sporothrix stenoceras.</title>
        <authorList>
            <person name="Aylward J."/>
            <person name="Wilson A.M."/>
            <person name="Visagie C.M."/>
            <person name="Spraker J."/>
            <person name="Barnes I."/>
            <person name="Buitendag C."/>
            <person name="Ceriani C."/>
            <person name="Del Mar Angel L."/>
            <person name="du Plessis D."/>
            <person name="Fuchs T."/>
            <person name="Gasser K."/>
            <person name="Kramer D."/>
            <person name="Li W."/>
            <person name="Munsamy K."/>
            <person name="Piso A."/>
            <person name="Price J.L."/>
            <person name="Sonnekus B."/>
            <person name="Thomas C."/>
            <person name="van der Nest A."/>
            <person name="van Dijk A."/>
            <person name="van Heerden A."/>
            <person name="van Vuuren N."/>
            <person name="Yilmaz N."/>
            <person name="Duong T.A."/>
            <person name="van der Merwe N.A."/>
            <person name="Wingfield M.J."/>
            <person name="Wingfield B.D."/>
        </authorList>
    </citation>
    <scope>NUCLEOTIDE SEQUENCE [LARGE SCALE GENOMIC DNA]</scope>
    <source>
        <strain evidence="8 9">CMW 18167</strain>
    </source>
</reference>
<evidence type="ECO:0000313" key="8">
    <source>
        <dbReference type="EMBL" id="KAL1886733.1"/>
    </source>
</evidence>
<dbReference type="SMART" id="SM00066">
    <property type="entry name" value="GAL4"/>
    <property type="match status" value="1"/>
</dbReference>
<comment type="subcellular location">
    <subcellularLocation>
        <location evidence="1">Nucleus</location>
    </subcellularLocation>
</comment>
<keyword evidence="2" id="KW-0479">Metal-binding</keyword>
<comment type="caution">
    <text evidence="8">The sequence shown here is derived from an EMBL/GenBank/DDBJ whole genome shotgun (WGS) entry which is preliminary data.</text>
</comment>
<organism evidence="8 9">
    <name type="scientific">Paecilomyces lecythidis</name>
    <dbReference type="NCBI Taxonomy" id="3004212"/>
    <lineage>
        <taxon>Eukaryota</taxon>
        <taxon>Fungi</taxon>
        <taxon>Dikarya</taxon>
        <taxon>Ascomycota</taxon>
        <taxon>Pezizomycotina</taxon>
        <taxon>Eurotiomycetes</taxon>
        <taxon>Eurotiomycetidae</taxon>
        <taxon>Eurotiales</taxon>
        <taxon>Thermoascaceae</taxon>
        <taxon>Paecilomyces</taxon>
    </lineage>
</organism>
<keyword evidence="4" id="KW-0238">DNA-binding</keyword>
<dbReference type="Proteomes" id="UP001583193">
    <property type="component" value="Unassembled WGS sequence"/>
</dbReference>
<keyword evidence="9" id="KW-1185">Reference proteome</keyword>
<dbReference type="CDD" id="cd12148">
    <property type="entry name" value="fungal_TF_MHR"/>
    <property type="match status" value="1"/>
</dbReference>